<evidence type="ECO:0000256" key="2">
    <source>
        <dbReference type="ARBA" id="ARBA00022448"/>
    </source>
</evidence>
<dbReference type="PANTHER" id="PTHR10258:SF3">
    <property type="entry name" value="CALCIUM-ACTIVATED POTASSIUM CHANNEL SUBUNIT BETA-4"/>
    <property type="match status" value="1"/>
</dbReference>
<evidence type="ECO:0000256" key="8">
    <source>
        <dbReference type="ARBA" id="ARBA00023303"/>
    </source>
</evidence>
<keyword evidence="2" id="KW-0813">Transport</keyword>
<protein>
    <submittedName>
        <fullName evidence="11">Uncharacterized protein</fullName>
    </submittedName>
</protein>
<evidence type="ECO:0000256" key="7">
    <source>
        <dbReference type="ARBA" id="ARBA00023180"/>
    </source>
</evidence>
<evidence type="ECO:0000256" key="1">
    <source>
        <dbReference type="ARBA" id="ARBA00004141"/>
    </source>
</evidence>
<evidence type="ECO:0000256" key="4">
    <source>
        <dbReference type="ARBA" id="ARBA00022989"/>
    </source>
</evidence>
<evidence type="ECO:0000256" key="9">
    <source>
        <dbReference type="SAM" id="MobiDB-lite"/>
    </source>
</evidence>
<dbReference type="Proteomes" id="UP000694541">
    <property type="component" value="Unplaced"/>
</dbReference>
<keyword evidence="8" id="KW-0407">Ion channel</keyword>
<accession>A0A8B9NEA5</accession>
<dbReference type="Pfam" id="PF03185">
    <property type="entry name" value="CaKB"/>
    <property type="match status" value="1"/>
</dbReference>
<keyword evidence="12" id="KW-1185">Reference proteome</keyword>
<dbReference type="GO" id="GO:0005513">
    <property type="term" value="P:detection of calcium ion"/>
    <property type="evidence" value="ECO:0007669"/>
    <property type="project" value="TreeGrafter"/>
</dbReference>
<keyword evidence="7" id="KW-0325">Glycoprotein</keyword>
<feature type="transmembrane region" description="Helical" evidence="10">
    <location>
        <begin position="20"/>
        <end position="40"/>
    </location>
</feature>
<keyword evidence="4 10" id="KW-1133">Transmembrane helix</keyword>
<reference evidence="11" key="1">
    <citation type="submission" date="2025-08" db="UniProtKB">
        <authorList>
            <consortium name="Ensembl"/>
        </authorList>
    </citation>
    <scope>IDENTIFICATION</scope>
</reference>
<keyword evidence="5" id="KW-0406">Ion transport</keyword>
<comment type="subcellular location">
    <subcellularLocation>
        <location evidence="1">Membrane</location>
        <topology evidence="1">Multi-pass membrane protein</topology>
    </subcellularLocation>
</comment>
<sequence>MARSRAISEYTEAEDKSLRLGFLLIAAGLFSLLGLGCCWLRPALQERGGGSSANCTVLAVRQLGERFFCTFSCGTACRGTARYPCLQVLVRTSRSSAPALLHEDERQLRTNPKCVYIVYTYKYHTCYVCVYIRHVDILHVYAYSTYIHTPPPPCAAYHKTISIVLYIHTHMPYVYIFPQRAPALDYPCCCSLLCPAGSPGMPVGNQGETPAAGEEGLSAQTGTREVVALPVPEGEGLPRAAPRSARRNLNGGAAAGERAALKQKFPRCCFQS</sequence>
<dbReference type="PANTHER" id="PTHR10258">
    <property type="entry name" value="CALCIUM-ACTIVATED POTASSIUM CHANNEL SUBUNIT BETA"/>
    <property type="match status" value="1"/>
</dbReference>
<evidence type="ECO:0000256" key="6">
    <source>
        <dbReference type="ARBA" id="ARBA00023136"/>
    </source>
</evidence>
<evidence type="ECO:0000313" key="12">
    <source>
        <dbReference type="Proteomes" id="UP000694541"/>
    </source>
</evidence>
<dbReference type="Ensembl" id="ENSANIT00000023365.1">
    <property type="protein sequence ID" value="ENSANIP00000022615.1"/>
    <property type="gene ID" value="ENSANIG00000015388.1"/>
</dbReference>
<name>A0A8B9NEA5_9AVES</name>
<keyword evidence="3 10" id="KW-0812">Transmembrane</keyword>
<evidence type="ECO:0000313" key="11">
    <source>
        <dbReference type="Ensembl" id="ENSANIP00000022615.1"/>
    </source>
</evidence>
<dbReference type="GO" id="GO:0008076">
    <property type="term" value="C:voltage-gated potassium channel complex"/>
    <property type="evidence" value="ECO:0007669"/>
    <property type="project" value="TreeGrafter"/>
</dbReference>
<keyword evidence="6 10" id="KW-0472">Membrane</keyword>
<evidence type="ECO:0000256" key="10">
    <source>
        <dbReference type="SAM" id="Phobius"/>
    </source>
</evidence>
<proteinExistence type="predicted"/>
<organism evidence="11 12">
    <name type="scientific">Accipiter nisus</name>
    <name type="common">Eurasian sparrowhawk</name>
    <dbReference type="NCBI Taxonomy" id="211598"/>
    <lineage>
        <taxon>Eukaryota</taxon>
        <taxon>Metazoa</taxon>
        <taxon>Chordata</taxon>
        <taxon>Craniata</taxon>
        <taxon>Vertebrata</taxon>
        <taxon>Euteleostomi</taxon>
        <taxon>Archelosauria</taxon>
        <taxon>Archosauria</taxon>
        <taxon>Dinosauria</taxon>
        <taxon>Saurischia</taxon>
        <taxon>Theropoda</taxon>
        <taxon>Coelurosauria</taxon>
        <taxon>Aves</taxon>
        <taxon>Neognathae</taxon>
        <taxon>Neoaves</taxon>
        <taxon>Telluraves</taxon>
        <taxon>Accipitrimorphae</taxon>
        <taxon>Accipitriformes</taxon>
        <taxon>Accipitridae</taxon>
        <taxon>Accipitrinae</taxon>
        <taxon>Accipiter</taxon>
    </lineage>
</organism>
<reference evidence="11" key="2">
    <citation type="submission" date="2025-09" db="UniProtKB">
        <authorList>
            <consortium name="Ensembl"/>
        </authorList>
    </citation>
    <scope>IDENTIFICATION</scope>
</reference>
<dbReference type="InterPro" id="IPR003930">
    <property type="entry name" value="K_chnl_Ca-activ_BK_bsu"/>
</dbReference>
<evidence type="ECO:0000256" key="5">
    <source>
        <dbReference type="ARBA" id="ARBA00023065"/>
    </source>
</evidence>
<dbReference type="GO" id="GO:0015459">
    <property type="term" value="F:potassium channel regulator activity"/>
    <property type="evidence" value="ECO:0007669"/>
    <property type="project" value="TreeGrafter"/>
</dbReference>
<evidence type="ECO:0000256" key="3">
    <source>
        <dbReference type="ARBA" id="ARBA00022692"/>
    </source>
</evidence>
<dbReference type="AlphaFoldDB" id="A0A8B9NEA5"/>
<feature type="compositionally biased region" description="Low complexity" evidence="9">
    <location>
        <begin position="247"/>
        <end position="258"/>
    </location>
</feature>
<dbReference type="GO" id="GO:0015269">
    <property type="term" value="F:calcium-activated potassium channel activity"/>
    <property type="evidence" value="ECO:0007669"/>
    <property type="project" value="InterPro"/>
</dbReference>
<feature type="region of interest" description="Disordered" evidence="9">
    <location>
        <begin position="232"/>
        <end position="258"/>
    </location>
</feature>